<comment type="function">
    <text evidence="5">Methylation of the membrane-bound methyl-accepting chemotaxis proteins (MCP) to form gamma-glutamyl methyl ester residues in MCP.</text>
</comment>
<dbReference type="Gene3D" id="1.10.155.10">
    <property type="entry name" value="Chemotaxis receptor methyltransferase CheR, N-terminal domain"/>
    <property type="match status" value="1"/>
</dbReference>
<dbReference type="AlphaFoldDB" id="A0A2S2E393"/>
<feature type="binding site" evidence="6">
    <location>
        <position position="83"/>
    </location>
    <ligand>
        <name>S-adenosyl-L-methionine</name>
        <dbReference type="ChEBI" id="CHEBI:59789"/>
    </ligand>
</feature>
<feature type="binding site" evidence="6">
    <location>
        <position position="77"/>
    </location>
    <ligand>
        <name>S-adenosyl-L-methionine</name>
        <dbReference type="ChEBI" id="CHEBI:59789"/>
    </ligand>
</feature>
<keyword evidence="4 5" id="KW-0949">S-adenosyl-L-methionine</keyword>
<comment type="catalytic activity">
    <reaction evidence="1 5">
        <text>L-glutamyl-[protein] + S-adenosyl-L-methionine = [protein]-L-glutamate 5-O-methyl ester + S-adenosyl-L-homocysteine</text>
        <dbReference type="Rhea" id="RHEA:24452"/>
        <dbReference type="Rhea" id="RHEA-COMP:10208"/>
        <dbReference type="Rhea" id="RHEA-COMP:10311"/>
        <dbReference type="ChEBI" id="CHEBI:29973"/>
        <dbReference type="ChEBI" id="CHEBI:57856"/>
        <dbReference type="ChEBI" id="CHEBI:59789"/>
        <dbReference type="ChEBI" id="CHEBI:82795"/>
        <dbReference type="EC" id="2.1.1.80"/>
    </reaction>
</comment>
<keyword evidence="2 5" id="KW-0489">Methyltransferase</keyword>
<reference evidence="8 9" key="1">
    <citation type="submission" date="2018-05" db="EMBL/GenBank/DDBJ databases">
        <title>Salinimonas sp. HMF8227 Genome sequencing and assembly.</title>
        <authorList>
            <person name="Kang H."/>
            <person name="Kang J."/>
            <person name="Cha I."/>
            <person name="Kim H."/>
            <person name="Joh K."/>
        </authorList>
    </citation>
    <scope>NUCLEOTIDE SEQUENCE [LARGE SCALE GENOMIC DNA]</scope>
    <source>
        <strain evidence="8 9">HMF8227</strain>
    </source>
</reference>
<protein>
    <recommendedName>
        <fullName evidence="5">Chemotaxis protein methyltransferase</fullName>
        <ecNumber evidence="5">2.1.1.80</ecNumber>
    </recommendedName>
</protein>
<gene>
    <name evidence="8" type="ORF">HMF8227_01630</name>
</gene>
<dbReference type="InterPro" id="IPR029063">
    <property type="entry name" value="SAM-dependent_MTases_sf"/>
</dbReference>
<feature type="binding site" evidence="6">
    <location>
        <position position="114"/>
    </location>
    <ligand>
        <name>S-adenosyl-L-methionine</name>
        <dbReference type="ChEBI" id="CHEBI:59789"/>
    </ligand>
</feature>
<feature type="binding site" evidence="6">
    <location>
        <begin position="215"/>
        <end position="216"/>
    </location>
    <ligand>
        <name>S-adenosyl-L-methionine</name>
        <dbReference type="ChEBI" id="CHEBI:59789"/>
    </ligand>
</feature>
<feature type="domain" description="CheR-type methyltransferase" evidence="7">
    <location>
        <begin position="2"/>
        <end position="271"/>
    </location>
</feature>
<name>A0A2S2E393_9ALTE</name>
<feature type="binding site" evidence="6">
    <location>
        <begin position="197"/>
        <end position="198"/>
    </location>
    <ligand>
        <name>S-adenosyl-L-methionine</name>
        <dbReference type="ChEBI" id="CHEBI:59789"/>
    </ligand>
</feature>
<dbReference type="SUPFAM" id="SSF47757">
    <property type="entry name" value="Chemotaxis receptor methyltransferase CheR, N-terminal domain"/>
    <property type="match status" value="1"/>
</dbReference>
<dbReference type="InterPro" id="IPR026024">
    <property type="entry name" value="Chemotaxis_MeTrfase_CheR"/>
</dbReference>
<evidence type="ECO:0000256" key="6">
    <source>
        <dbReference type="PIRSR" id="PIRSR000410-1"/>
    </source>
</evidence>
<evidence type="ECO:0000313" key="8">
    <source>
        <dbReference type="EMBL" id="AWL12103.1"/>
    </source>
</evidence>
<evidence type="ECO:0000256" key="5">
    <source>
        <dbReference type="PIRNR" id="PIRNR000410"/>
    </source>
</evidence>
<dbReference type="InterPro" id="IPR000780">
    <property type="entry name" value="CheR_MeTrfase"/>
</dbReference>
<organism evidence="8 9">
    <name type="scientific">Saliniradius amylolyticus</name>
    <dbReference type="NCBI Taxonomy" id="2183582"/>
    <lineage>
        <taxon>Bacteria</taxon>
        <taxon>Pseudomonadati</taxon>
        <taxon>Pseudomonadota</taxon>
        <taxon>Gammaproteobacteria</taxon>
        <taxon>Alteromonadales</taxon>
        <taxon>Alteromonadaceae</taxon>
        <taxon>Saliniradius</taxon>
    </lineage>
</organism>
<feature type="binding site" evidence="6">
    <location>
        <position position="139"/>
    </location>
    <ligand>
        <name>S-adenosyl-L-methionine</name>
        <dbReference type="ChEBI" id="CHEBI:59789"/>
    </ligand>
</feature>
<dbReference type="PROSITE" id="PS50123">
    <property type="entry name" value="CHER"/>
    <property type="match status" value="1"/>
</dbReference>
<dbReference type="PANTHER" id="PTHR24422:SF19">
    <property type="entry name" value="CHEMOTAXIS PROTEIN METHYLTRANSFERASE"/>
    <property type="match status" value="1"/>
</dbReference>
<dbReference type="OrthoDB" id="9816309at2"/>
<dbReference type="InterPro" id="IPR022641">
    <property type="entry name" value="CheR_N"/>
</dbReference>
<evidence type="ECO:0000256" key="1">
    <source>
        <dbReference type="ARBA" id="ARBA00001541"/>
    </source>
</evidence>
<dbReference type="GO" id="GO:0008983">
    <property type="term" value="F:protein-glutamate O-methyltransferase activity"/>
    <property type="evidence" value="ECO:0007669"/>
    <property type="project" value="UniProtKB-EC"/>
</dbReference>
<dbReference type="GO" id="GO:0032259">
    <property type="term" value="P:methylation"/>
    <property type="evidence" value="ECO:0007669"/>
    <property type="project" value="UniProtKB-KW"/>
</dbReference>
<dbReference type="InterPro" id="IPR022642">
    <property type="entry name" value="CheR_C"/>
</dbReference>
<dbReference type="PANTHER" id="PTHR24422">
    <property type="entry name" value="CHEMOTAXIS PROTEIN METHYLTRANSFERASE"/>
    <property type="match status" value="1"/>
</dbReference>
<dbReference type="Pfam" id="PF01739">
    <property type="entry name" value="CheR"/>
    <property type="match status" value="1"/>
</dbReference>
<evidence type="ECO:0000259" key="7">
    <source>
        <dbReference type="PROSITE" id="PS50123"/>
    </source>
</evidence>
<keyword evidence="3 5" id="KW-0808">Transferase</keyword>
<dbReference type="EC" id="2.1.1.80" evidence="5"/>
<dbReference type="InterPro" id="IPR036804">
    <property type="entry name" value="CheR_N_sf"/>
</dbReference>
<dbReference type="SMART" id="SM00138">
    <property type="entry name" value="MeTrc"/>
    <property type="match status" value="1"/>
</dbReference>
<evidence type="ECO:0000256" key="4">
    <source>
        <dbReference type="ARBA" id="ARBA00022691"/>
    </source>
</evidence>
<dbReference type="PRINTS" id="PR00996">
    <property type="entry name" value="CHERMTFRASE"/>
</dbReference>
<dbReference type="PIRSF" id="PIRSF000410">
    <property type="entry name" value="CheR"/>
    <property type="match status" value="1"/>
</dbReference>
<keyword evidence="9" id="KW-1185">Reference proteome</keyword>
<evidence type="ECO:0000313" key="9">
    <source>
        <dbReference type="Proteomes" id="UP000245728"/>
    </source>
</evidence>
<dbReference type="InterPro" id="IPR050903">
    <property type="entry name" value="Bact_Chemotaxis_MeTrfase"/>
</dbReference>
<dbReference type="Gene3D" id="3.40.50.150">
    <property type="entry name" value="Vaccinia Virus protein VP39"/>
    <property type="match status" value="1"/>
</dbReference>
<dbReference type="EMBL" id="CP029347">
    <property type="protein sequence ID" value="AWL12103.1"/>
    <property type="molecule type" value="Genomic_DNA"/>
</dbReference>
<proteinExistence type="predicted"/>
<dbReference type="RefSeq" id="WP_109339706.1">
    <property type="nucleotide sequence ID" value="NZ_CP029347.1"/>
</dbReference>
<feature type="binding site" evidence="6">
    <location>
        <position position="79"/>
    </location>
    <ligand>
        <name>S-adenosyl-L-methionine</name>
        <dbReference type="ChEBI" id="CHEBI:59789"/>
    </ligand>
</feature>
<dbReference type="SUPFAM" id="SSF53335">
    <property type="entry name" value="S-adenosyl-L-methionine-dependent methyltransferases"/>
    <property type="match status" value="1"/>
</dbReference>
<evidence type="ECO:0000256" key="2">
    <source>
        <dbReference type="ARBA" id="ARBA00022603"/>
    </source>
</evidence>
<sequence>MSAGREFEYRSQDFNSVRQTLYTLTGIRLADSKDSMVYSRLSRRLRLLKLRRFEDYLDYLEQDQSEAEHFINALTTNLTSFFREPHHFEVLAQYLRHYPGTKRIWCVAASTGEEPYSIAMTVAQTFGRFDVPIEIIASDIDSGVLNAAQAGIYNLDRIGNLSDTLKKQFFHKGTGANAGKVRVVPELRKMVEFQRINLLDAQWPIQGQMDIIFCRNVMIYFDRSTQLRVLQKLVLLLKDTGIYVAGHSENFSGAKDVVKSMGNTVYYPSRAGRAPL</sequence>
<dbReference type="KEGG" id="salh:HMF8227_01630"/>
<evidence type="ECO:0000256" key="3">
    <source>
        <dbReference type="ARBA" id="ARBA00022679"/>
    </source>
</evidence>
<dbReference type="Proteomes" id="UP000245728">
    <property type="component" value="Chromosome"/>
</dbReference>
<dbReference type="Pfam" id="PF03705">
    <property type="entry name" value="CheR_N"/>
    <property type="match status" value="1"/>
</dbReference>
<accession>A0A2S2E393</accession>